<dbReference type="SUPFAM" id="SSF53335">
    <property type="entry name" value="S-adenosyl-L-methionine-dependent methyltransferases"/>
    <property type="match status" value="1"/>
</dbReference>
<dbReference type="GO" id="GO:0008168">
    <property type="term" value="F:methyltransferase activity"/>
    <property type="evidence" value="ECO:0007669"/>
    <property type="project" value="UniProtKB-KW"/>
</dbReference>
<accession>A0ABZ2PIY8</accession>
<dbReference type="GO" id="GO:0005840">
    <property type="term" value="C:ribosome"/>
    <property type="evidence" value="ECO:0007669"/>
    <property type="project" value="UniProtKB-KW"/>
</dbReference>
<keyword evidence="1" id="KW-0808">Transferase</keyword>
<dbReference type="EMBL" id="CP147846">
    <property type="protein sequence ID" value="WXG68944.1"/>
    <property type="molecule type" value="Genomic_DNA"/>
</dbReference>
<dbReference type="GO" id="GO:0032259">
    <property type="term" value="P:methylation"/>
    <property type="evidence" value="ECO:0007669"/>
    <property type="project" value="UniProtKB-KW"/>
</dbReference>
<dbReference type="InterPro" id="IPR029063">
    <property type="entry name" value="SAM-dependent_MTases_sf"/>
</dbReference>
<dbReference type="RefSeq" id="WP_338889471.1">
    <property type="nucleotide sequence ID" value="NZ_CP147846.1"/>
</dbReference>
<evidence type="ECO:0000313" key="1">
    <source>
        <dbReference type="EMBL" id="WXG68944.1"/>
    </source>
</evidence>
<dbReference type="EC" id="2.1.-.-" evidence="1"/>
<reference evidence="1 2" key="1">
    <citation type="submission" date="2024-03" db="EMBL/GenBank/DDBJ databases">
        <title>Natural products discovery in diverse microorganisms through a two-stage MS feature dereplication strategy.</title>
        <authorList>
            <person name="Zhang R."/>
        </authorList>
    </citation>
    <scope>NUCLEOTIDE SEQUENCE [LARGE SCALE GENOMIC DNA]</scope>
    <source>
        <strain evidence="1 2">18930</strain>
    </source>
</reference>
<dbReference type="Gene3D" id="3.40.50.150">
    <property type="entry name" value="Vaccinia Virus protein VP39"/>
    <property type="match status" value="1"/>
</dbReference>
<dbReference type="Proteomes" id="UP001432000">
    <property type="component" value="Chromosome"/>
</dbReference>
<name>A0ABZ2PIY8_9NOCA</name>
<keyword evidence="1" id="KW-0489">Methyltransferase</keyword>
<keyword evidence="1" id="KW-0689">Ribosomal protein</keyword>
<protein>
    <submittedName>
        <fullName evidence="1">Class I SAM-dependent methyltransferase</fullName>
        <ecNumber evidence="1">2.1.-.-</ecNumber>
    </submittedName>
</protein>
<gene>
    <name evidence="1" type="ORF">WDS16_27880</name>
</gene>
<keyword evidence="1" id="KW-0687">Ribonucleoprotein</keyword>
<evidence type="ECO:0000313" key="2">
    <source>
        <dbReference type="Proteomes" id="UP001432000"/>
    </source>
</evidence>
<keyword evidence="2" id="KW-1185">Reference proteome</keyword>
<proteinExistence type="predicted"/>
<organism evidence="1 2">
    <name type="scientific">Rhodococcus sovatensis</name>
    <dbReference type="NCBI Taxonomy" id="1805840"/>
    <lineage>
        <taxon>Bacteria</taxon>
        <taxon>Bacillati</taxon>
        <taxon>Actinomycetota</taxon>
        <taxon>Actinomycetes</taxon>
        <taxon>Mycobacteriales</taxon>
        <taxon>Nocardiaceae</taxon>
        <taxon>Rhodococcus</taxon>
    </lineage>
</organism>
<sequence>MIADEVFRRGRAGLPSWINEHDGSRSVLPVSRWMGGTAATADDLRADAASIALCSGPTLDLGCGPGRLTEALLKVGVPALGVDASPVAVEITNERGGVAVVRDIFSALPGTGYWSHVLLADGNIGIGGDPTVLLRQACSLLRLGGTVIVEAEKTVAAGVYRRSVRWETTEAVGEWFAWASVGMGAVYELASSVGLDVRRIIEVDERVFMELTMQGIQ</sequence>
<dbReference type="Pfam" id="PF13489">
    <property type="entry name" value="Methyltransf_23"/>
    <property type="match status" value="1"/>
</dbReference>